<reference evidence="4" key="1">
    <citation type="journal article" date="2002" name="FEMS Microbiol. Ecol.">
        <title>Diversity of 3-chloroaniline and 3,4-dichloroaniline degrading bacteria isolated from three different soils and involvement of their plasmids in chloroaniline degradation.</title>
        <authorList>
            <person name="Dejonghe W."/>
            <person name="Goris J."/>
            <person name="Dierickx A."/>
            <person name="De Dobbeleer V."/>
            <person name="Crul K."/>
            <person name="De Vos P."/>
            <person name="Verstraete W."/>
            <person name="Top E.M."/>
        </authorList>
    </citation>
    <scope>NUCLEOTIDE SEQUENCE</scope>
    <source>
        <strain evidence="4">TB30</strain>
        <plasmid evidence="4">pTB30</plasmid>
    </source>
</reference>
<dbReference type="Gene3D" id="3.40.50.2300">
    <property type="match status" value="1"/>
</dbReference>
<dbReference type="EMBL" id="JF274987">
    <property type="protein sequence ID" value="AEX00413.1"/>
    <property type="molecule type" value="Genomic_DNA"/>
</dbReference>
<sequence>MDIKPFRDEFGRIPTQFAAQAYDVIMGMDAAVKSVNGKVADREALLAALRSAKFDSVRGPFKYNVNNYPIQNFYVRTVVKDPQNGLTNKLQSTILENHADAFVSQCSMK</sequence>
<feature type="domain" description="Leucine-binding protein" evidence="3">
    <location>
        <begin position="6"/>
        <end position="80"/>
    </location>
</feature>
<name>G9C9E8_COMTE</name>
<comment type="similarity">
    <text evidence="1">Belongs to the leucine-binding protein family.</text>
</comment>
<evidence type="ECO:0000259" key="3">
    <source>
        <dbReference type="Pfam" id="PF13458"/>
    </source>
</evidence>
<accession>G9C9E8</accession>
<proteinExistence type="inferred from homology"/>
<dbReference type="AlphaFoldDB" id="G9C9E8"/>
<organism evidence="4">
    <name type="scientific">Comamonas testosteroni</name>
    <name type="common">Pseudomonas testosteroni</name>
    <dbReference type="NCBI Taxonomy" id="285"/>
    <lineage>
        <taxon>Bacteria</taxon>
        <taxon>Pseudomonadati</taxon>
        <taxon>Pseudomonadota</taxon>
        <taxon>Betaproteobacteria</taxon>
        <taxon>Burkholderiales</taxon>
        <taxon>Comamonadaceae</taxon>
        <taxon>Comamonas</taxon>
    </lineage>
</organism>
<evidence type="ECO:0000256" key="1">
    <source>
        <dbReference type="ARBA" id="ARBA00010062"/>
    </source>
</evidence>
<evidence type="ECO:0000256" key="2">
    <source>
        <dbReference type="ARBA" id="ARBA00022729"/>
    </source>
</evidence>
<geneLocation type="plasmid" evidence="4">
    <name>pTB30</name>
</geneLocation>
<dbReference type="Pfam" id="PF13458">
    <property type="entry name" value="Peripla_BP_6"/>
    <property type="match status" value="1"/>
</dbReference>
<dbReference type="SUPFAM" id="SSF53822">
    <property type="entry name" value="Periplasmic binding protein-like I"/>
    <property type="match status" value="1"/>
</dbReference>
<reference evidence="4" key="2">
    <citation type="journal article" date="2012" name="Appl. Environ. Microbiol.">
        <title>Role of IncP-1beta Plasmids pWDL7::rfp and pNB8c in Chloroaniline Catabolism as Determined by Genomic and Functional Analyses.</title>
        <authorList>
            <person name="Krol J.E."/>
            <person name="Penrod J.T."/>
            <person name="McCaslin H."/>
            <person name="Rogers L.M."/>
            <person name="Yano H."/>
            <person name="Stancik A.D."/>
            <person name="Dejonghe W."/>
            <person name="Brown C.J."/>
            <person name="Parales R.E."/>
            <person name="Wuertz S."/>
            <person name="Top E.M."/>
        </authorList>
    </citation>
    <scope>NUCLEOTIDE SEQUENCE</scope>
    <source>
        <strain evidence="4">TB30</strain>
        <plasmid evidence="4">pTB30</plasmid>
    </source>
</reference>
<protein>
    <recommendedName>
        <fullName evidence="3">Leucine-binding protein domain-containing protein</fullName>
    </recommendedName>
</protein>
<keyword evidence="4" id="KW-0614">Plasmid</keyword>
<keyword evidence="2" id="KW-0732">Signal</keyword>
<dbReference type="InterPro" id="IPR028082">
    <property type="entry name" value="Peripla_BP_I"/>
</dbReference>
<dbReference type="RefSeq" id="WP_014386250.1">
    <property type="nucleotide sequence ID" value="NC_016968.1"/>
</dbReference>
<evidence type="ECO:0000313" key="4">
    <source>
        <dbReference type="EMBL" id="AEX00413.1"/>
    </source>
</evidence>
<dbReference type="InterPro" id="IPR028081">
    <property type="entry name" value="Leu-bd"/>
</dbReference>